<evidence type="ECO:0000313" key="2">
    <source>
        <dbReference type="EMBL" id="MCK7613520.1"/>
    </source>
</evidence>
<dbReference type="InterPro" id="IPR027373">
    <property type="entry name" value="RHH_dom"/>
</dbReference>
<dbReference type="Proteomes" id="UP001431221">
    <property type="component" value="Unassembled WGS sequence"/>
</dbReference>
<name>A0ABT0GVP4_9HYPH</name>
<gene>
    <name evidence="2" type="ORF">M0H32_15205</name>
</gene>
<reference evidence="2" key="1">
    <citation type="submission" date="2022-04" db="EMBL/GenBank/DDBJ databases">
        <title>Roseibium sp. CAU 1639 isolated from mud.</title>
        <authorList>
            <person name="Kim W."/>
        </authorList>
    </citation>
    <scope>NUCLEOTIDE SEQUENCE</scope>
    <source>
        <strain evidence="2">CAU 1639</strain>
    </source>
</reference>
<evidence type="ECO:0000313" key="3">
    <source>
        <dbReference type="Proteomes" id="UP001431221"/>
    </source>
</evidence>
<protein>
    <submittedName>
        <fullName evidence="2">Ribbon-helix-helix domain-containing protein</fullName>
    </submittedName>
</protein>
<keyword evidence="3" id="KW-1185">Reference proteome</keyword>
<dbReference type="Pfam" id="PF13467">
    <property type="entry name" value="RHH_4"/>
    <property type="match status" value="1"/>
</dbReference>
<proteinExistence type="predicted"/>
<sequence length="72" mass="7976">MALIKRSLSLHGHRTSIALEPEFWDVVDGYISSEKRSLAGLIAEIDDNRDPDDPLSSAVRVWALKRVQSAAT</sequence>
<feature type="domain" description="Ribbon-helix-helix" evidence="1">
    <location>
        <begin position="4"/>
        <end position="66"/>
    </location>
</feature>
<comment type="caution">
    <text evidence="2">The sequence shown here is derived from an EMBL/GenBank/DDBJ whole genome shotgun (WGS) entry which is preliminary data.</text>
</comment>
<organism evidence="2 3">
    <name type="scientific">Roseibium sediminicola</name>
    <dbReference type="NCBI Taxonomy" id="2933272"/>
    <lineage>
        <taxon>Bacteria</taxon>
        <taxon>Pseudomonadati</taxon>
        <taxon>Pseudomonadota</taxon>
        <taxon>Alphaproteobacteria</taxon>
        <taxon>Hyphomicrobiales</taxon>
        <taxon>Stappiaceae</taxon>
        <taxon>Roseibium</taxon>
    </lineage>
</organism>
<accession>A0ABT0GVP4</accession>
<evidence type="ECO:0000259" key="1">
    <source>
        <dbReference type="Pfam" id="PF13467"/>
    </source>
</evidence>
<dbReference type="InterPro" id="IPR038268">
    <property type="entry name" value="RHH_sf"/>
</dbReference>
<dbReference type="RefSeq" id="WP_248155477.1">
    <property type="nucleotide sequence ID" value="NZ_JALNMJ010000010.1"/>
</dbReference>
<dbReference type="Gene3D" id="1.10.3990.20">
    <property type="entry name" value="protein bp1543"/>
    <property type="match status" value="1"/>
</dbReference>
<dbReference type="EMBL" id="JALNMJ010000010">
    <property type="protein sequence ID" value="MCK7613520.1"/>
    <property type="molecule type" value="Genomic_DNA"/>
</dbReference>